<evidence type="ECO:0000256" key="3">
    <source>
        <dbReference type="ARBA" id="ARBA00022801"/>
    </source>
</evidence>
<keyword evidence="5" id="KW-0865">Zymogen</keyword>
<reference evidence="11 12" key="1">
    <citation type="submission" date="2009-03" db="EMBL/GenBank/DDBJ databases">
        <authorList>
            <person name="Warren W."/>
            <person name="Ye L."/>
            <person name="Minx P."/>
            <person name="Worley K."/>
            <person name="Gibbs R."/>
            <person name="Wilson R.K."/>
        </authorList>
    </citation>
    <scope>NUCLEOTIDE SEQUENCE [LARGE SCALE GENOMIC DNA]</scope>
</reference>
<protein>
    <submittedName>
        <fullName evidence="11">Tryptase gamma 1</fullName>
    </submittedName>
</protein>
<evidence type="ECO:0000256" key="5">
    <source>
        <dbReference type="ARBA" id="ARBA00023145"/>
    </source>
</evidence>
<dbReference type="PANTHER" id="PTHR24253">
    <property type="entry name" value="TRANSMEMBRANE PROTEASE SERINE"/>
    <property type="match status" value="1"/>
</dbReference>
<sequence>MKQSQGGLPGGGGTDRNTYLSLSPCPGAEMGCKAAPAFCPSLLCPVRPATGCQGCGIHTGINRGDDPSLQVCRRWGRLQRSSLLLQPLALPNSRCVATPTPSRSKGQAGPPASPCSGRHHGPRGPWPSAAPGGARCVPQGFGARSLNASDYQVHLGELKITLSSHFSTVRRIILHSSPPGPPGSSGDIALVQLSVPVTLSSRILPVCLPEASADFCPGTQCWVTGWGYTQEGKPLPPPYSLQEVEVSVVDRETCSQDYPSPEGSALQPDMLCARGPGDACQDDSGGPLVCQMNGFWLQAGIVSWGEGCGRPNRPGVYTLVPAYVTWIRRHILASEVSGSGYPRLPLLAGFFLPGLFLLLVSCILLAK</sequence>
<feature type="domain" description="Peptidase S1" evidence="10">
    <location>
        <begin position="134"/>
        <end position="332"/>
    </location>
</feature>
<feature type="region of interest" description="Disordered" evidence="8">
    <location>
        <begin position="95"/>
        <end position="131"/>
    </location>
</feature>
<dbReference type="InterPro" id="IPR001314">
    <property type="entry name" value="Peptidase_S1A"/>
</dbReference>
<feature type="transmembrane region" description="Helical" evidence="9">
    <location>
        <begin position="344"/>
        <end position="366"/>
    </location>
</feature>
<dbReference type="Pfam" id="PF00089">
    <property type="entry name" value="Trypsin"/>
    <property type="match status" value="1"/>
</dbReference>
<dbReference type="GeneTree" id="ENSGT00940000163349"/>
<dbReference type="GO" id="GO:0006508">
    <property type="term" value="P:proteolysis"/>
    <property type="evidence" value="ECO:0007669"/>
    <property type="project" value="UniProtKB-KW"/>
</dbReference>
<dbReference type="InterPro" id="IPR001254">
    <property type="entry name" value="Trypsin_dom"/>
</dbReference>
<evidence type="ECO:0000313" key="11">
    <source>
        <dbReference type="Ensembl" id="ENSCJAP00000083463.1"/>
    </source>
</evidence>
<evidence type="ECO:0000256" key="9">
    <source>
        <dbReference type="SAM" id="Phobius"/>
    </source>
</evidence>
<keyword evidence="2" id="KW-0732">Signal</keyword>
<dbReference type="PANTHER" id="PTHR24253:SF170">
    <property type="entry name" value="PEPTIDASE S1 DOMAIN-CONTAINING PROTEIN"/>
    <property type="match status" value="1"/>
</dbReference>
<dbReference type="PROSITE" id="PS50240">
    <property type="entry name" value="TRYPSIN_DOM"/>
    <property type="match status" value="1"/>
</dbReference>
<dbReference type="InterPro" id="IPR043504">
    <property type="entry name" value="Peptidase_S1_PA_chymotrypsin"/>
</dbReference>
<reference evidence="11" key="3">
    <citation type="submission" date="2025-09" db="UniProtKB">
        <authorList>
            <consortium name="Ensembl"/>
        </authorList>
    </citation>
    <scope>IDENTIFICATION</scope>
</reference>
<dbReference type="Proteomes" id="UP000008225">
    <property type="component" value="Chromosome 12"/>
</dbReference>
<evidence type="ECO:0000259" key="10">
    <source>
        <dbReference type="PROSITE" id="PS50240"/>
    </source>
</evidence>
<evidence type="ECO:0000256" key="7">
    <source>
        <dbReference type="ARBA" id="ARBA00023180"/>
    </source>
</evidence>
<proteinExistence type="predicted"/>
<gene>
    <name evidence="11" type="primary">TPSG1</name>
</gene>
<keyword evidence="7" id="KW-0325">Glycoprotein</keyword>
<organism evidence="11 12">
    <name type="scientific">Callithrix jacchus</name>
    <name type="common">White-tufted-ear marmoset</name>
    <name type="synonym">Simia Jacchus</name>
    <dbReference type="NCBI Taxonomy" id="9483"/>
    <lineage>
        <taxon>Eukaryota</taxon>
        <taxon>Metazoa</taxon>
        <taxon>Chordata</taxon>
        <taxon>Craniata</taxon>
        <taxon>Vertebrata</taxon>
        <taxon>Euteleostomi</taxon>
        <taxon>Mammalia</taxon>
        <taxon>Eutheria</taxon>
        <taxon>Euarchontoglires</taxon>
        <taxon>Primates</taxon>
        <taxon>Haplorrhini</taxon>
        <taxon>Platyrrhini</taxon>
        <taxon>Cebidae</taxon>
        <taxon>Callitrichinae</taxon>
        <taxon>Callithrix</taxon>
        <taxon>Callithrix</taxon>
    </lineage>
</organism>
<evidence type="ECO:0000313" key="12">
    <source>
        <dbReference type="Proteomes" id="UP000008225"/>
    </source>
</evidence>
<keyword evidence="9" id="KW-0812">Transmembrane</keyword>
<dbReference type="GO" id="GO:0004252">
    <property type="term" value="F:serine-type endopeptidase activity"/>
    <property type="evidence" value="ECO:0007669"/>
    <property type="project" value="InterPro"/>
</dbReference>
<dbReference type="Ensembl" id="ENSCJAT00000134327.1">
    <property type="protein sequence ID" value="ENSCJAP00000083463.1"/>
    <property type="gene ID" value="ENSCJAG00000013318.4"/>
</dbReference>
<name>A0A8I3WZZ3_CALJA</name>
<accession>A0A8I3WZZ3</accession>
<keyword evidence="4" id="KW-0720">Serine protease</keyword>
<dbReference type="Gene3D" id="2.40.10.10">
    <property type="entry name" value="Trypsin-like serine proteases"/>
    <property type="match status" value="2"/>
</dbReference>
<dbReference type="PRINTS" id="PR00722">
    <property type="entry name" value="CHYMOTRYPSIN"/>
</dbReference>
<dbReference type="FunFam" id="2.40.10.10:FF:000016">
    <property type="entry name" value="Tryptase beta-2"/>
    <property type="match status" value="1"/>
</dbReference>
<dbReference type="SMART" id="SM00020">
    <property type="entry name" value="Tryp_SPc"/>
    <property type="match status" value="1"/>
</dbReference>
<keyword evidence="1" id="KW-0645">Protease</keyword>
<evidence type="ECO:0000256" key="8">
    <source>
        <dbReference type="SAM" id="MobiDB-lite"/>
    </source>
</evidence>
<keyword evidence="9" id="KW-0472">Membrane</keyword>
<keyword evidence="6" id="KW-1015">Disulfide bond</keyword>
<reference evidence="11" key="2">
    <citation type="submission" date="2025-08" db="UniProtKB">
        <authorList>
            <consortium name="Ensembl"/>
        </authorList>
    </citation>
    <scope>IDENTIFICATION</scope>
</reference>
<keyword evidence="3" id="KW-0378">Hydrolase</keyword>
<keyword evidence="9" id="KW-1133">Transmembrane helix</keyword>
<evidence type="ECO:0000256" key="6">
    <source>
        <dbReference type="ARBA" id="ARBA00023157"/>
    </source>
</evidence>
<evidence type="ECO:0000256" key="4">
    <source>
        <dbReference type="ARBA" id="ARBA00022825"/>
    </source>
</evidence>
<dbReference type="AlphaFoldDB" id="A0A8I3WZZ3"/>
<dbReference type="SUPFAM" id="SSF50494">
    <property type="entry name" value="Trypsin-like serine proteases"/>
    <property type="match status" value="1"/>
</dbReference>
<keyword evidence="12" id="KW-1185">Reference proteome</keyword>
<dbReference type="InterPro" id="IPR009003">
    <property type="entry name" value="Peptidase_S1_PA"/>
</dbReference>
<dbReference type="CDD" id="cd00190">
    <property type="entry name" value="Tryp_SPc"/>
    <property type="match status" value="1"/>
</dbReference>
<evidence type="ECO:0000256" key="2">
    <source>
        <dbReference type="ARBA" id="ARBA00022729"/>
    </source>
</evidence>
<evidence type="ECO:0000256" key="1">
    <source>
        <dbReference type="ARBA" id="ARBA00022670"/>
    </source>
</evidence>